<organism evidence="2 3">
    <name type="scientific">Peptidiphaga gingivicola</name>
    <dbReference type="NCBI Taxonomy" id="2741497"/>
    <lineage>
        <taxon>Bacteria</taxon>
        <taxon>Bacillati</taxon>
        <taxon>Actinomycetota</taxon>
        <taxon>Actinomycetes</taxon>
        <taxon>Actinomycetales</taxon>
        <taxon>Actinomycetaceae</taxon>
        <taxon>Peptidiphaga</taxon>
    </lineage>
</organism>
<gene>
    <name evidence="2" type="ORF">A4H34_06435</name>
</gene>
<feature type="region of interest" description="Disordered" evidence="1">
    <location>
        <begin position="154"/>
        <end position="194"/>
    </location>
</feature>
<evidence type="ECO:0000256" key="1">
    <source>
        <dbReference type="SAM" id="MobiDB-lite"/>
    </source>
</evidence>
<comment type="caution">
    <text evidence="2">The sequence shown here is derived from an EMBL/GenBank/DDBJ whole genome shotgun (WGS) entry which is preliminary data.</text>
</comment>
<accession>A0A179B6T8</accession>
<feature type="region of interest" description="Disordered" evidence="1">
    <location>
        <begin position="510"/>
        <end position="532"/>
    </location>
</feature>
<feature type="compositionally biased region" description="Basic and acidic residues" evidence="1">
    <location>
        <begin position="184"/>
        <end position="194"/>
    </location>
</feature>
<sequence>MRLGRRIFWIRGPREWFRKPPEDSQSPRTSKYAVRRGIMQRVLVRELASALQNEANFSDGGRAEWAQGLPALSPVHFEELPSRMRLVFQEPKSRLFRRKLPRFLKLRARTRGPASDDLKLLGDVVPHGAAVPSSWIIACAKGNAVPRSMAVASGEKCDGDKHDGGELHEGGGPPEGRPNLGSSPEDRGRPTSDRRELVERYVAGVVAWCERALEAGDEIELPRIVEMALSDATVGYAFGSYEEEIPIDDLCGEGLRTQLDRIAERLIGLPGLEWWSEGFDPASYTWHEEVPASSTVRVERPGGVPAGSAGLAATSGAAEWGSRAPTICGAAWFPSSEMEWPVLHSYRDLSASRFDREMWEDSVVDGRTCTEQWFGDDAGDCDVARLDRGVLAEGDGSRIASIHAPEDWMRLVARFPARLTPDVKAGWQGNAEGQMYTVDWQAARREIDGVYVSVAGALRSAFAPLALKDVLNLEGSTAVADSAALEGNPALDDSADLGDFATLKGSETVRNKENGEAGESHGCDPQTPLTMMTGWTPGSILWLNRPGVS</sequence>
<protein>
    <submittedName>
        <fullName evidence="2">Uncharacterized protein</fullName>
    </submittedName>
</protein>
<dbReference type="Proteomes" id="UP000078368">
    <property type="component" value="Unassembled WGS sequence"/>
</dbReference>
<reference evidence="2 3" key="1">
    <citation type="submission" date="2016-04" db="EMBL/GenBank/DDBJ databases">
        <title>Peptidophaga gingivicola gen. nov., sp. nov., isolated from human subgingival plaque.</title>
        <authorList>
            <person name="Beall C.J."/>
            <person name="Mokrzan E.M."/>
            <person name="Griffen A.L."/>
            <person name="Leys E.J."/>
        </authorList>
    </citation>
    <scope>NUCLEOTIDE SEQUENCE [LARGE SCALE GENOMIC DNA]</scope>
    <source>
        <strain evidence="2 3">BA112</strain>
    </source>
</reference>
<evidence type="ECO:0000313" key="2">
    <source>
        <dbReference type="EMBL" id="OAP86744.1"/>
    </source>
</evidence>
<keyword evidence="3" id="KW-1185">Reference proteome</keyword>
<proteinExistence type="predicted"/>
<name>A0A179B6T8_9ACTO</name>
<dbReference type="OrthoDB" id="3265436at2"/>
<dbReference type="AlphaFoldDB" id="A0A179B6T8"/>
<feature type="compositionally biased region" description="Basic and acidic residues" evidence="1">
    <location>
        <begin position="510"/>
        <end position="522"/>
    </location>
</feature>
<dbReference type="EMBL" id="LVZK01000001">
    <property type="protein sequence ID" value="OAP86744.1"/>
    <property type="molecule type" value="Genomic_DNA"/>
</dbReference>
<dbReference type="RefSeq" id="WP_064231426.1">
    <property type="nucleotide sequence ID" value="NZ_LVZK01000001.1"/>
</dbReference>
<feature type="compositionally biased region" description="Basic and acidic residues" evidence="1">
    <location>
        <begin position="155"/>
        <end position="169"/>
    </location>
</feature>
<evidence type="ECO:0000313" key="3">
    <source>
        <dbReference type="Proteomes" id="UP000078368"/>
    </source>
</evidence>